<dbReference type="STRING" id="1229780.BN381_430004"/>
<evidence type="ECO:0000256" key="1">
    <source>
        <dbReference type="ARBA" id="ARBA00009018"/>
    </source>
</evidence>
<comment type="pathway">
    <text evidence="8">Cofactor biosynthesis; coenzyme A biosynthesis; CoA from (R)-pantothenate: step 5/5.</text>
</comment>
<reference evidence="10 11" key="1">
    <citation type="journal article" date="2013" name="ISME J.">
        <title>Metabolic model for the filamentous 'Candidatus Microthrix parvicella' based on genomic and metagenomic analyses.</title>
        <authorList>
            <person name="Jon McIlroy S."/>
            <person name="Kristiansen R."/>
            <person name="Albertsen M."/>
            <person name="Michael Karst S."/>
            <person name="Rossetti S."/>
            <person name="Lund Nielsen J."/>
            <person name="Tandoi V."/>
            <person name="James Seviour R."/>
            <person name="Nielsen P.H."/>
        </authorList>
    </citation>
    <scope>NUCLEOTIDE SEQUENCE [LARGE SCALE GENOMIC DNA]</scope>
    <source>
        <strain evidence="10 11">RN1</strain>
    </source>
</reference>
<evidence type="ECO:0000256" key="9">
    <source>
        <dbReference type="NCBIfam" id="TIGR00152"/>
    </source>
</evidence>
<dbReference type="GO" id="GO:0015937">
    <property type="term" value="P:coenzyme A biosynthetic process"/>
    <property type="evidence" value="ECO:0007669"/>
    <property type="project" value="UniProtKB-UniRule"/>
</dbReference>
<dbReference type="HAMAP" id="MF_00376">
    <property type="entry name" value="Dephospho_CoA_kinase"/>
    <property type="match status" value="1"/>
</dbReference>
<dbReference type="GO" id="GO:0005737">
    <property type="term" value="C:cytoplasm"/>
    <property type="evidence" value="ECO:0007669"/>
    <property type="project" value="UniProtKB-SubCell"/>
</dbReference>
<dbReference type="NCBIfam" id="NF002879">
    <property type="entry name" value="PRK03333.1"/>
    <property type="match status" value="1"/>
</dbReference>
<gene>
    <name evidence="8 10" type="primary">coaE</name>
    <name evidence="10" type="ORF">BN381_430004</name>
</gene>
<dbReference type="PANTHER" id="PTHR10695">
    <property type="entry name" value="DEPHOSPHO-COA KINASE-RELATED"/>
    <property type="match status" value="1"/>
</dbReference>
<keyword evidence="7 8" id="KW-0173">Coenzyme A biosynthesis</keyword>
<dbReference type="eggNOG" id="COG0237">
    <property type="taxonomic scope" value="Bacteria"/>
</dbReference>
<evidence type="ECO:0000313" key="11">
    <source>
        <dbReference type="Proteomes" id="UP000018291"/>
    </source>
</evidence>
<comment type="caution">
    <text evidence="10">The sequence shown here is derived from an EMBL/GenBank/DDBJ whole genome shotgun (WGS) entry which is preliminary data.</text>
</comment>
<dbReference type="Pfam" id="PF01121">
    <property type="entry name" value="CoaE"/>
    <property type="match status" value="1"/>
</dbReference>
<dbReference type="CDD" id="cd02022">
    <property type="entry name" value="DPCK"/>
    <property type="match status" value="1"/>
</dbReference>
<keyword evidence="4 8" id="KW-0547">Nucleotide-binding</keyword>
<dbReference type="SUPFAM" id="SSF52540">
    <property type="entry name" value="P-loop containing nucleoside triphosphate hydrolases"/>
    <property type="match status" value="1"/>
</dbReference>
<name>R4Z1K3_9ACTN</name>
<dbReference type="PANTHER" id="PTHR10695:SF46">
    <property type="entry name" value="BIFUNCTIONAL COENZYME A SYNTHASE-RELATED"/>
    <property type="match status" value="1"/>
</dbReference>
<feature type="binding site" evidence="8">
    <location>
        <begin position="20"/>
        <end position="25"/>
    </location>
    <ligand>
        <name>ATP</name>
        <dbReference type="ChEBI" id="CHEBI:30616"/>
    </ligand>
</feature>
<dbReference type="InterPro" id="IPR001977">
    <property type="entry name" value="Depp_CoAkinase"/>
</dbReference>
<dbReference type="PROSITE" id="PS51219">
    <property type="entry name" value="DPCK"/>
    <property type="match status" value="1"/>
</dbReference>
<comment type="function">
    <text evidence="8">Catalyzes the phosphorylation of the 3'-hydroxyl group of dephosphocoenzyme A to form coenzyme A.</text>
</comment>
<evidence type="ECO:0000256" key="8">
    <source>
        <dbReference type="HAMAP-Rule" id="MF_00376"/>
    </source>
</evidence>
<dbReference type="FunFam" id="3.40.50.300:FF:000991">
    <property type="entry name" value="Dephospho-CoA kinase"/>
    <property type="match status" value="1"/>
</dbReference>
<evidence type="ECO:0000256" key="3">
    <source>
        <dbReference type="ARBA" id="ARBA00022679"/>
    </source>
</evidence>
<dbReference type="InterPro" id="IPR027417">
    <property type="entry name" value="P-loop_NTPase"/>
</dbReference>
<evidence type="ECO:0000256" key="6">
    <source>
        <dbReference type="ARBA" id="ARBA00022840"/>
    </source>
</evidence>
<keyword evidence="6 8" id="KW-0067">ATP-binding</keyword>
<evidence type="ECO:0000256" key="5">
    <source>
        <dbReference type="ARBA" id="ARBA00022777"/>
    </source>
</evidence>
<evidence type="ECO:0000256" key="7">
    <source>
        <dbReference type="ARBA" id="ARBA00022993"/>
    </source>
</evidence>
<organism evidence="10 11">
    <name type="scientific">Candidatus Neomicrothrix parvicella RN1</name>
    <dbReference type="NCBI Taxonomy" id="1229780"/>
    <lineage>
        <taxon>Bacteria</taxon>
        <taxon>Bacillati</taxon>
        <taxon>Actinomycetota</taxon>
        <taxon>Acidimicrobiia</taxon>
        <taxon>Acidimicrobiales</taxon>
        <taxon>Microthrixaceae</taxon>
        <taxon>Candidatus Neomicrothrix</taxon>
    </lineage>
</organism>
<keyword evidence="3 8" id="KW-0808">Transferase</keyword>
<dbReference type="AlphaFoldDB" id="R4Z1K3"/>
<proteinExistence type="inferred from homology"/>
<evidence type="ECO:0000313" key="10">
    <source>
        <dbReference type="EMBL" id="CCM64608.1"/>
    </source>
</evidence>
<dbReference type="HOGENOM" id="CLU_057180_1_1_11"/>
<dbReference type="GO" id="GO:0005524">
    <property type="term" value="F:ATP binding"/>
    <property type="evidence" value="ECO:0007669"/>
    <property type="project" value="UniProtKB-UniRule"/>
</dbReference>
<accession>R4Z1K3</accession>
<dbReference type="GO" id="GO:0004140">
    <property type="term" value="F:dephospho-CoA kinase activity"/>
    <property type="evidence" value="ECO:0007669"/>
    <property type="project" value="UniProtKB-UniRule"/>
</dbReference>
<dbReference type="EMBL" id="CANL01000038">
    <property type="protein sequence ID" value="CCM64608.1"/>
    <property type="molecule type" value="Genomic_DNA"/>
</dbReference>
<keyword evidence="5 8" id="KW-0418">Kinase</keyword>
<evidence type="ECO:0000256" key="4">
    <source>
        <dbReference type="ARBA" id="ARBA00022741"/>
    </source>
</evidence>
<dbReference type="Proteomes" id="UP000018291">
    <property type="component" value="Unassembled WGS sequence"/>
</dbReference>
<dbReference type="NCBIfam" id="TIGR00152">
    <property type="entry name" value="dephospho-CoA kinase"/>
    <property type="match status" value="1"/>
</dbReference>
<protein>
    <recommendedName>
        <fullName evidence="8 9">Dephospho-CoA kinase</fullName>
        <ecNumber evidence="8 9">2.7.1.24</ecNumber>
    </recommendedName>
    <alternativeName>
        <fullName evidence="8">Dephosphocoenzyme A kinase</fullName>
    </alternativeName>
</protein>
<sequence length="221" mass="23554">MVWLLPSPAMLLVGLTGGIGSGKSTVAGLLVERGAVLVDADAVVHELQAPGQPVLVAMVERFGEEILNEDGSLDRAAVANEVFGDEAALADLNAIVHPAVRTELANRVLAQAETDHVVIMDVPLLTESGLAGLAGVVVVDVDPEAAVDRLVRHRDFDETDARKRVAAQASREERRKLADWVIDNSGDHSALVEAVDELWADLKARRDGGERSDATLRYGSK</sequence>
<comment type="similarity">
    <text evidence="1 8">Belongs to the CoaE family.</text>
</comment>
<dbReference type="Gene3D" id="3.40.50.300">
    <property type="entry name" value="P-loop containing nucleotide triphosphate hydrolases"/>
    <property type="match status" value="1"/>
</dbReference>
<dbReference type="EC" id="2.7.1.24" evidence="8 9"/>
<comment type="catalytic activity">
    <reaction evidence="8">
        <text>3'-dephospho-CoA + ATP = ADP + CoA + H(+)</text>
        <dbReference type="Rhea" id="RHEA:18245"/>
        <dbReference type="ChEBI" id="CHEBI:15378"/>
        <dbReference type="ChEBI" id="CHEBI:30616"/>
        <dbReference type="ChEBI" id="CHEBI:57287"/>
        <dbReference type="ChEBI" id="CHEBI:57328"/>
        <dbReference type="ChEBI" id="CHEBI:456216"/>
        <dbReference type="EC" id="2.7.1.24"/>
    </reaction>
</comment>
<evidence type="ECO:0000256" key="2">
    <source>
        <dbReference type="ARBA" id="ARBA00022490"/>
    </source>
</evidence>
<dbReference type="UniPathway" id="UPA00241">
    <property type="reaction ID" value="UER00356"/>
</dbReference>
<keyword evidence="11" id="KW-1185">Reference proteome</keyword>
<keyword evidence="2 8" id="KW-0963">Cytoplasm</keyword>
<comment type="subcellular location">
    <subcellularLocation>
        <location evidence="8">Cytoplasm</location>
    </subcellularLocation>
</comment>